<gene>
    <name evidence="9" type="ORF">K3162_00235</name>
</gene>
<evidence type="ECO:0000256" key="5">
    <source>
        <dbReference type="ARBA" id="ARBA00022989"/>
    </source>
</evidence>
<evidence type="ECO:0000313" key="9">
    <source>
        <dbReference type="EMBL" id="QZD92519.1"/>
    </source>
</evidence>
<protein>
    <submittedName>
        <fullName evidence="9">Acyltransferase</fullName>
    </submittedName>
</protein>
<evidence type="ECO:0000259" key="8">
    <source>
        <dbReference type="Pfam" id="PF01757"/>
    </source>
</evidence>
<keyword evidence="10" id="KW-1185">Reference proteome</keyword>
<comment type="subcellular location">
    <subcellularLocation>
        <location evidence="1">Cell membrane</location>
        <topology evidence="1">Multi-pass membrane protein</topology>
    </subcellularLocation>
</comment>
<sequence>MNVETSLSGQTAPDTAKPPSPYLDYLDLFRGVAILFVVMIHSGNAVLLRGVSGLEEGYSSVRTLVHIASHDATVYFALISGILYAYRLHRKPHGPFLRSRVEFVWLPFALVSTGLTILFLAQDYLRTGLVPPATDAVGEIAFNVFMGEAWNTLWYIPVIMILYVISPVLLRIVTQKSLFVLALVLMILPLFISRTDTEVTPAMVTFFGGVYVVGLVIGRDPNASVEFFSRRKYEVAALALLAAAAIIFIDITGVGEFGPMIPRESAFYVLRLSLAALMLVALMKTSASMSQTTKGFLKKVAAYSFGIYFLHGPLLRPIAKLVGQFVPESNPAWALLLAVIAAFLIALAVSYLVVAVIKLVTGSYSKYVIGS</sequence>
<accession>A0ABX8ZXB0</accession>
<feature type="transmembrane region" description="Helical" evidence="7">
    <location>
        <begin position="199"/>
        <end position="217"/>
    </location>
</feature>
<evidence type="ECO:0000256" key="1">
    <source>
        <dbReference type="ARBA" id="ARBA00004651"/>
    </source>
</evidence>
<keyword evidence="6 7" id="KW-0472">Membrane</keyword>
<evidence type="ECO:0000256" key="3">
    <source>
        <dbReference type="ARBA" id="ARBA00022475"/>
    </source>
</evidence>
<feature type="transmembrane region" description="Helical" evidence="7">
    <location>
        <begin position="152"/>
        <end position="170"/>
    </location>
</feature>
<dbReference type="InterPro" id="IPR002656">
    <property type="entry name" value="Acyl_transf_3_dom"/>
</dbReference>
<evidence type="ECO:0000256" key="4">
    <source>
        <dbReference type="ARBA" id="ARBA00022692"/>
    </source>
</evidence>
<dbReference type="RefSeq" id="WP_221428219.1">
    <property type="nucleotide sequence ID" value="NZ_CP081296.1"/>
</dbReference>
<reference evidence="9 10" key="1">
    <citation type="submission" date="2021-08" db="EMBL/GenBank/DDBJ databases">
        <title>Comparative Genomics Analysis of the Genus Qipengyuania Reveals Extensive Genetic Diversity and Metabolic Versatility, Including the Description of Fifteen Novel Species.</title>
        <authorList>
            <person name="Liu Y."/>
        </authorList>
    </citation>
    <scope>NUCLEOTIDE SEQUENCE [LARGE SCALE GENOMIC DNA]</scope>
    <source>
        <strain evidence="9 10">1NDW3</strain>
    </source>
</reference>
<keyword evidence="4 7" id="KW-0812">Transmembrane</keyword>
<dbReference type="GO" id="GO:0016746">
    <property type="term" value="F:acyltransferase activity"/>
    <property type="evidence" value="ECO:0007669"/>
    <property type="project" value="UniProtKB-KW"/>
</dbReference>
<comment type="similarity">
    <text evidence="2">Belongs to the acyltransferase 3 family.</text>
</comment>
<organism evidence="9 10">
    <name type="scientific">Qipengyuania xiapuensis</name>
    <dbReference type="NCBI Taxonomy" id="2867236"/>
    <lineage>
        <taxon>Bacteria</taxon>
        <taxon>Pseudomonadati</taxon>
        <taxon>Pseudomonadota</taxon>
        <taxon>Alphaproteobacteria</taxon>
        <taxon>Sphingomonadales</taxon>
        <taxon>Erythrobacteraceae</taxon>
        <taxon>Qipengyuania</taxon>
    </lineage>
</organism>
<dbReference type="Pfam" id="PF01757">
    <property type="entry name" value="Acyl_transf_3"/>
    <property type="match status" value="1"/>
</dbReference>
<name>A0ABX8ZXB0_9SPHN</name>
<keyword evidence="5 7" id="KW-1133">Transmembrane helix</keyword>
<keyword evidence="3" id="KW-1003">Cell membrane</keyword>
<feature type="transmembrane region" description="Helical" evidence="7">
    <location>
        <begin position="32"/>
        <end position="52"/>
    </location>
</feature>
<feature type="transmembrane region" description="Helical" evidence="7">
    <location>
        <begin position="295"/>
        <end position="312"/>
    </location>
</feature>
<dbReference type="PANTHER" id="PTHR40074:SF2">
    <property type="entry name" value="O-ACETYLTRANSFERASE WECH"/>
    <property type="match status" value="1"/>
</dbReference>
<dbReference type="Proteomes" id="UP000824300">
    <property type="component" value="Chromosome"/>
</dbReference>
<feature type="transmembrane region" description="Helical" evidence="7">
    <location>
        <begin position="72"/>
        <end position="89"/>
    </location>
</feature>
<evidence type="ECO:0000313" key="10">
    <source>
        <dbReference type="Proteomes" id="UP000824300"/>
    </source>
</evidence>
<feature type="transmembrane region" description="Helical" evidence="7">
    <location>
        <begin position="332"/>
        <end position="357"/>
    </location>
</feature>
<feature type="transmembrane region" description="Helical" evidence="7">
    <location>
        <begin position="237"/>
        <end position="254"/>
    </location>
</feature>
<feature type="transmembrane region" description="Helical" evidence="7">
    <location>
        <begin position="266"/>
        <end position="283"/>
    </location>
</feature>
<proteinExistence type="inferred from homology"/>
<keyword evidence="9" id="KW-0808">Transferase</keyword>
<evidence type="ECO:0000256" key="7">
    <source>
        <dbReference type="SAM" id="Phobius"/>
    </source>
</evidence>
<feature type="domain" description="Acyltransferase 3" evidence="8">
    <location>
        <begin position="24"/>
        <end position="352"/>
    </location>
</feature>
<dbReference type="PANTHER" id="PTHR40074">
    <property type="entry name" value="O-ACETYLTRANSFERASE WECH"/>
    <property type="match status" value="1"/>
</dbReference>
<feature type="transmembrane region" description="Helical" evidence="7">
    <location>
        <begin position="177"/>
        <end position="193"/>
    </location>
</feature>
<evidence type="ECO:0000256" key="6">
    <source>
        <dbReference type="ARBA" id="ARBA00023136"/>
    </source>
</evidence>
<feature type="transmembrane region" description="Helical" evidence="7">
    <location>
        <begin position="101"/>
        <end position="121"/>
    </location>
</feature>
<keyword evidence="9" id="KW-0012">Acyltransferase</keyword>
<evidence type="ECO:0000256" key="2">
    <source>
        <dbReference type="ARBA" id="ARBA00007400"/>
    </source>
</evidence>
<dbReference type="EMBL" id="CP081296">
    <property type="protein sequence ID" value="QZD92519.1"/>
    <property type="molecule type" value="Genomic_DNA"/>
</dbReference>